<dbReference type="PROSITE" id="PS51375">
    <property type="entry name" value="PPR"/>
    <property type="match status" value="1"/>
</dbReference>
<protein>
    <recommendedName>
        <fullName evidence="6">Pentatricopeptide repeat-containing protein</fullName>
    </recommendedName>
</protein>
<dbReference type="InterPro" id="IPR011990">
    <property type="entry name" value="TPR-like_helical_dom_sf"/>
</dbReference>
<dbReference type="PANTHER" id="PTHR47941">
    <property type="entry name" value="PENTATRICOPEPTIDE REPEAT-CONTAINING PROTEIN 3, MITOCHONDRIAL"/>
    <property type="match status" value="1"/>
</dbReference>
<reference evidence="4" key="1">
    <citation type="submission" date="2022-10" db="EMBL/GenBank/DDBJ databases">
        <title>Determination and structural analysis of whole genome sequence of Sarocladium strictum F4-1.</title>
        <authorList>
            <person name="Hu L."/>
            <person name="Jiang Y."/>
        </authorList>
    </citation>
    <scope>NUCLEOTIDE SEQUENCE</scope>
    <source>
        <strain evidence="4">F4-1</strain>
    </source>
</reference>
<gene>
    <name evidence="4" type="ORF">NLU13_7515</name>
</gene>
<comment type="caution">
    <text evidence="4">The sequence shown here is derived from an EMBL/GenBank/DDBJ whole genome shotgun (WGS) entry which is preliminary data.</text>
</comment>
<name>A0AA39L5M8_SARSR</name>
<dbReference type="Proteomes" id="UP001175261">
    <property type="component" value="Unassembled WGS sequence"/>
</dbReference>
<evidence type="ECO:0000256" key="1">
    <source>
        <dbReference type="ARBA" id="ARBA00022737"/>
    </source>
</evidence>
<dbReference type="Gene3D" id="1.25.40.10">
    <property type="entry name" value="Tetratricopeptide repeat domain"/>
    <property type="match status" value="2"/>
</dbReference>
<dbReference type="Pfam" id="PF13812">
    <property type="entry name" value="PPR_3"/>
    <property type="match status" value="1"/>
</dbReference>
<feature type="region of interest" description="Disordered" evidence="3">
    <location>
        <begin position="1"/>
        <end position="48"/>
    </location>
</feature>
<organism evidence="4 5">
    <name type="scientific">Sarocladium strictum</name>
    <name type="common">Black bundle disease fungus</name>
    <name type="synonym">Acremonium strictum</name>
    <dbReference type="NCBI Taxonomy" id="5046"/>
    <lineage>
        <taxon>Eukaryota</taxon>
        <taxon>Fungi</taxon>
        <taxon>Dikarya</taxon>
        <taxon>Ascomycota</taxon>
        <taxon>Pezizomycotina</taxon>
        <taxon>Sordariomycetes</taxon>
        <taxon>Hypocreomycetidae</taxon>
        <taxon>Hypocreales</taxon>
        <taxon>Sarocladiaceae</taxon>
        <taxon>Sarocladium</taxon>
    </lineage>
</organism>
<evidence type="ECO:0008006" key="6">
    <source>
        <dbReference type="Google" id="ProtNLM"/>
    </source>
</evidence>
<feature type="repeat" description="PPR" evidence="2">
    <location>
        <begin position="687"/>
        <end position="721"/>
    </location>
</feature>
<accession>A0AA39L5M8</accession>
<sequence length="759" mass="86443">MRESRSQDGTKHKLGQGQGGYKSRKIKKPNRNTGSLNTPNSRFNKKSRKIVPNLLPERTSDGTTSSYRNAYAIIRRRWNIPVERSPTGFQKHHERTAAYLPVFSQQYKQWGYLRHQLSESELPDARRAFDRWYRRLGFVLIEPHRVKGRASWRGEASWILEYPSAPAMCSAWTKLDVDERRRSWPGLMLSAMLTSPERAADVLAATMSPLPPGYAITDVLQFVAQNSARHWPSSHRERAARADEIVHLMEEILVHTPKGHMRPSQLTFGIFAKVLPPSHTKELYDMMKREDLEIHENTALHFASTLSKKLEYKHVALEIILDMARKGANLNEAKFTSVITSLLHSQRQKPTDGTSHDSGASFSKKALEELMEQGLIPNVINLTAFLETLCWDGELDEAIRLALLFSESGAKLDSRTFNTVFKAAKESRDPEKMHQALDVAKAAKAPIVSVLNNALHAVFYSSEVERRETPTPKPEGRQIFEPLLRLYAQRFSLEPLQWLLPKTLPLLLAKSTIQDDCIPEQRTALSVAQAFFKETQVPRLQPDVTTLSIMLRAYILSLHHPYEVVSFYEYFKMKLESDEGQGINYARALVTKHRSLIHDTVVLAMLDHKLSTRQLLHVLGDMLRDNLPAKAAQSEDLHSVEEIPKSVHPAPTLFTLSILISRLLLRKEKMVATQLMDVMREHGIEPNLETWNAMVKGYAVLQDVPQTVSMLQRLEAAGYTPDNNTYKAFGRLKNQAQALKLMDSIIRQNEARLAQEVMY</sequence>
<dbReference type="AlphaFoldDB" id="A0AA39L5M8"/>
<evidence type="ECO:0000256" key="2">
    <source>
        <dbReference type="PROSITE-ProRule" id="PRU00708"/>
    </source>
</evidence>
<proteinExistence type="predicted"/>
<evidence type="ECO:0000256" key="3">
    <source>
        <dbReference type="SAM" id="MobiDB-lite"/>
    </source>
</evidence>
<evidence type="ECO:0000313" key="5">
    <source>
        <dbReference type="Proteomes" id="UP001175261"/>
    </source>
</evidence>
<dbReference type="InterPro" id="IPR002885">
    <property type="entry name" value="PPR_rpt"/>
</dbReference>
<feature type="compositionally biased region" description="Basic and acidic residues" evidence="3">
    <location>
        <begin position="1"/>
        <end position="11"/>
    </location>
</feature>
<evidence type="ECO:0000313" key="4">
    <source>
        <dbReference type="EMBL" id="KAK0385037.1"/>
    </source>
</evidence>
<keyword evidence="1" id="KW-0677">Repeat</keyword>
<feature type="compositionally biased region" description="Polar residues" evidence="3">
    <location>
        <begin position="31"/>
        <end position="42"/>
    </location>
</feature>
<keyword evidence="5" id="KW-1185">Reference proteome</keyword>
<dbReference type="EMBL" id="JAPDFR010000007">
    <property type="protein sequence ID" value="KAK0385037.1"/>
    <property type="molecule type" value="Genomic_DNA"/>
</dbReference>